<feature type="transmembrane region" description="Helical" evidence="9">
    <location>
        <begin position="300"/>
        <end position="321"/>
    </location>
</feature>
<evidence type="ECO:0000256" key="6">
    <source>
        <dbReference type="ARBA" id="ARBA00022989"/>
    </source>
</evidence>
<feature type="transmembrane region" description="Helical" evidence="9">
    <location>
        <begin position="146"/>
        <end position="167"/>
    </location>
</feature>
<evidence type="ECO:0000256" key="8">
    <source>
        <dbReference type="SAM" id="MobiDB-lite"/>
    </source>
</evidence>
<feature type="transmembrane region" description="Helical" evidence="9">
    <location>
        <begin position="104"/>
        <end position="126"/>
    </location>
</feature>
<dbReference type="PANTHER" id="PTHR47019">
    <property type="entry name" value="LIPID II FLIPPASE MURJ"/>
    <property type="match status" value="1"/>
</dbReference>
<dbReference type="InterPro" id="IPR004268">
    <property type="entry name" value="MurJ"/>
</dbReference>
<feature type="transmembrane region" description="Helical" evidence="9">
    <location>
        <begin position="62"/>
        <end position="83"/>
    </location>
</feature>
<keyword evidence="2" id="KW-1003">Cell membrane</keyword>
<dbReference type="GO" id="GO:0008360">
    <property type="term" value="P:regulation of cell shape"/>
    <property type="evidence" value="ECO:0007669"/>
    <property type="project" value="UniProtKB-KW"/>
</dbReference>
<keyword evidence="6 9" id="KW-1133">Transmembrane helix</keyword>
<dbReference type="AlphaFoldDB" id="A0A345NJ58"/>
<dbReference type="OrthoDB" id="4350032at2"/>
<dbReference type="Pfam" id="PF03023">
    <property type="entry name" value="MurJ"/>
    <property type="match status" value="1"/>
</dbReference>
<keyword evidence="3 9" id="KW-0812">Transmembrane</keyword>
<sequence length="538" mass="54512">MTPPRTGRPSPRLSGQGVLLAAGMVALITLLARAVGLVRWVVFSDAVGATCVGQVYVTANTVPNVLFEVAAGGALAAVAVPLVSGHLERGREDLADRTASALMTWTVAVLLPLAVIVALAAGPVTAWLLGSPEGCDPQAAHEAGRLMLLLFAPQVVLYGVGIVLAGVLQGHRRFLAAALAPLLSSLVVVAVYLLFGATYDPGVPLGELPRDAVLVLAGGTTVGVVALSLPLLVPAARLGVRWRPTWRFPQGTGRRAGALAAAGVTVVAAQQLTTLVVLLLTNSSSGVAGITVWTYAQATYLLPYSVLVVPLATVAFPRLTGERAAATAVLRRATVLSAVASVTAALILVAARRQVGAAFLLLDAGADGPGRQALLALPATVAVLAPGLVGYGLLAVGTRALYAVGSPRRAAAAAAVGWALAALLPLLAVRPAASTGSTLVLLALGSSIGMSVAGALLLLEVRGYGVLLRSRVPSAPARGPSPAGCRSSCSASSSPPATCKDGWRCSAGRSCSPRSSWPGRRWGCATSHRTPGGRSWRG</sequence>
<dbReference type="PANTHER" id="PTHR47019:SF1">
    <property type="entry name" value="LIPID II FLIPPASE MURJ"/>
    <property type="match status" value="1"/>
</dbReference>
<feature type="transmembrane region" description="Helical" evidence="9">
    <location>
        <begin position="333"/>
        <end position="353"/>
    </location>
</feature>
<gene>
    <name evidence="10" type="ORF">DV701_01850</name>
</gene>
<feature type="compositionally biased region" description="Low complexity" evidence="8">
    <location>
        <begin position="474"/>
        <end position="497"/>
    </location>
</feature>
<proteinExistence type="predicted"/>
<dbReference type="KEGG" id="orn:DV701_01850"/>
<dbReference type="PRINTS" id="PR01806">
    <property type="entry name" value="VIRFACTRMVIN"/>
</dbReference>
<evidence type="ECO:0000313" key="11">
    <source>
        <dbReference type="Proteomes" id="UP000253790"/>
    </source>
</evidence>
<name>A0A345NJ58_9MICO</name>
<feature type="region of interest" description="Disordered" evidence="8">
    <location>
        <begin position="474"/>
        <end position="538"/>
    </location>
</feature>
<dbReference type="GO" id="GO:0015648">
    <property type="term" value="F:lipid-linked peptidoglycan transporter activity"/>
    <property type="evidence" value="ECO:0007669"/>
    <property type="project" value="TreeGrafter"/>
</dbReference>
<evidence type="ECO:0000256" key="1">
    <source>
        <dbReference type="ARBA" id="ARBA00004651"/>
    </source>
</evidence>
<dbReference type="InterPro" id="IPR051050">
    <property type="entry name" value="Lipid_II_flippase_MurJ/MviN"/>
</dbReference>
<protein>
    <submittedName>
        <fullName evidence="10">Virulence factor MviN</fullName>
    </submittedName>
</protein>
<dbReference type="Proteomes" id="UP000253790">
    <property type="component" value="Chromosome"/>
</dbReference>
<dbReference type="GO" id="GO:0009252">
    <property type="term" value="P:peptidoglycan biosynthetic process"/>
    <property type="evidence" value="ECO:0007669"/>
    <property type="project" value="UniProtKB-KW"/>
</dbReference>
<feature type="transmembrane region" description="Helical" evidence="9">
    <location>
        <begin position="439"/>
        <end position="459"/>
    </location>
</feature>
<feature type="transmembrane region" description="Helical" evidence="9">
    <location>
        <begin position="174"/>
        <end position="195"/>
    </location>
</feature>
<reference evidence="10 11" key="1">
    <citation type="submission" date="2018-07" db="EMBL/GenBank/DDBJ databases">
        <title>Complete genome sequencing of Ornithinimicrobium sp. AMA3305.</title>
        <authorList>
            <person name="Bae J.-W."/>
        </authorList>
    </citation>
    <scope>NUCLEOTIDE SEQUENCE [LARGE SCALE GENOMIC DNA]</scope>
    <source>
        <strain evidence="10 11">AMA3305</strain>
    </source>
</reference>
<feature type="transmembrane region" description="Helical" evidence="9">
    <location>
        <begin position="215"/>
        <end position="235"/>
    </location>
</feature>
<feature type="transmembrane region" description="Helical" evidence="9">
    <location>
        <begin position="256"/>
        <end position="280"/>
    </location>
</feature>
<evidence type="ECO:0000256" key="7">
    <source>
        <dbReference type="ARBA" id="ARBA00023136"/>
    </source>
</evidence>
<keyword evidence="5" id="KW-0573">Peptidoglycan synthesis</keyword>
<feature type="transmembrane region" description="Helical" evidence="9">
    <location>
        <begin position="410"/>
        <end position="433"/>
    </location>
</feature>
<keyword evidence="7 9" id="KW-0472">Membrane</keyword>
<evidence type="ECO:0000256" key="9">
    <source>
        <dbReference type="SAM" id="Phobius"/>
    </source>
</evidence>
<feature type="transmembrane region" description="Helical" evidence="9">
    <location>
        <begin position="18"/>
        <end position="42"/>
    </location>
</feature>
<keyword evidence="4" id="KW-0133">Cell shape</keyword>
<organism evidence="10 11">
    <name type="scientific">Ornithinimicrobium avium</name>
    <dbReference type="NCBI Taxonomy" id="2283195"/>
    <lineage>
        <taxon>Bacteria</taxon>
        <taxon>Bacillati</taxon>
        <taxon>Actinomycetota</taxon>
        <taxon>Actinomycetes</taxon>
        <taxon>Micrococcales</taxon>
        <taxon>Ornithinimicrobiaceae</taxon>
        <taxon>Ornithinimicrobium</taxon>
    </lineage>
</organism>
<dbReference type="GO" id="GO:0005886">
    <property type="term" value="C:plasma membrane"/>
    <property type="evidence" value="ECO:0007669"/>
    <property type="project" value="UniProtKB-SubCell"/>
</dbReference>
<dbReference type="GO" id="GO:0034204">
    <property type="term" value="P:lipid translocation"/>
    <property type="evidence" value="ECO:0007669"/>
    <property type="project" value="TreeGrafter"/>
</dbReference>
<dbReference type="EMBL" id="CP031229">
    <property type="protein sequence ID" value="AXH95066.1"/>
    <property type="molecule type" value="Genomic_DNA"/>
</dbReference>
<evidence type="ECO:0000256" key="2">
    <source>
        <dbReference type="ARBA" id="ARBA00022475"/>
    </source>
</evidence>
<evidence type="ECO:0000313" key="10">
    <source>
        <dbReference type="EMBL" id="AXH95066.1"/>
    </source>
</evidence>
<feature type="transmembrane region" description="Helical" evidence="9">
    <location>
        <begin position="373"/>
        <end position="398"/>
    </location>
</feature>
<keyword evidence="11" id="KW-1185">Reference proteome</keyword>
<evidence type="ECO:0000256" key="5">
    <source>
        <dbReference type="ARBA" id="ARBA00022984"/>
    </source>
</evidence>
<evidence type="ECO:0000256" key="3">
    <source>
        <dbReference type="ARBA" id="ARBA00022692"/>
    </source>
</evidence>
<accession>A0A345NJ58</accession>
<comment type="subcellular location">
    <subcellularLocation>
        <location evidence="1">Cell membrane</location>
        <topology evidence="1">Multi-pass membrane protein</topology>
    </subcellularLocation>
</comment>
<dbReference type="RefSeq" id="WP_114926831.1">
    <property type="nucleotide sequence ID" value="NZ_CP031229.1"/>
</dbReference>
<evidence type="ECO:0000256" key="4">
    <source>
        <dbReference type="ARBA" id="ARBA00022960"/>
    </source>
</evidence>